<accession>A0A7S0QTY3</accession>
<feature type="region of interest" description="Disordered" evidence="1">
    <location>
        <begin position="114"/>
        <end position="147"/>
    </location>
</feature>
<dbReference type="InterPro" id="IPR018997">
    <property type="entry name" value="PUB_domain"/>
</dbReference>
<feature type="compositionally biased region" description="Basic and acidic residues" evidence="1">
    <location>
        <begin position="114"/>
        <end position="131"/>
    </location>
</feature>
<protein>
    <recommendedName>
        <fullName evidence="2">PUB domain-containing protein</fullName>
    </recommendedName>
</protein>
<feature type="domain" description="PUB" evidence="2">
    <location>
        <begin position="21"/>
        <end position="83"/>
    </location>
</feature>
<dbReference type="CDD" id="cd09212">
    <property type="entry name" value="PUB"/>
    <property type="match status" value="1"/>
</dbReference>
<sequence>MSSLSVSIDVVVATNSVDLTLSCLEIIYKYFSNAAKADDKFRRINKANDIYQRRIHCVSGSTEVLKGLGWIDGGDSWTLPSTVTSESATAGAALIQAKIDFLKAEQEKKVAAEREKQQARLREEQDKKAELRGQYAGDKSARKEEGWKAQVSAAAMKDGKDIARVEQSSCGGGCC</sequence>
<dbReference type="EMBL" id="HBEZ01046079">
    <property type="protein sequence ID" value="CAD8648132.1"/>
    <property type="molecule type" value="Transcribed_RNA"/>
</dbReference>
<dbReference type="InterPro" id="IPR036339">
    <property type="entry name" value="PUB-like_dom_sf"/>
</dbReference>
<organism evidence="3">
    <name type="scientific">Cryptomonas curvata</name>
    <dbReference type="NCBI Taxonomy" id="233186"/>
    <lineage>
        <taxon>Eukaryota</taxon>
        <taxon>Cryptophyceae</taxon>
        <taxon>Cryptomonadales</taxon>
        <taxon>Cryptomonadaceae</taxon>
        <taxon>Cryptomonas</taxon>
    </lineage>
</organism>
<dbReference type="Gene3D" id="1.20.58.2190">
    <property type="match status" value="1"/>
</dbReference>
<name>A0A7S0QTY3_9CRYP</name>
<gene>
    <name evidence="3" type="ORF">CCUR1050_LOCUS25397</name>
</gene>
<dbReference type="SUPFAM" id="SSF143503">
    <property type="entry name" value="PUG domain-like"/>
    <property type="match status" value="1"/>
</dbReference>
<reference evidence="3" key="1">
    <citation type="submission" date="2021-01" db="EMBL/GenBank/DDBJ databases">
        <authorList>
            <person name="Corre E."/>
            <person name="Pelletier E."/>
            <person name="Niang G."/>
            <person name="Scheremetjew M."/>
            <person name="Finn R."/>
            <person name="Kale V."/>
            <person name="Holt S."/>
            <person name="Cochrane G."/>
            <person name="Meng A."/>
            <person name="Brown T."/>
            <person name="Cohen L."/>
        </authorList>
    </citation>
    <scope>NUCLEOTIDE SEQUENCE</scope>
    <source>
        <strain evidence="3">CCAP979/52</strain>
    </source>
</reference>
<dbReference type="Pfam" id="PF09409">
    <property type="entry name" value="PUB"/>
    <property type="match status" value="1"/>
</dbReference>
<evidence type="ECO:0000259" key="2">
    <source>
        <dbReference type="Pfam" id="PF09409"/>
    </source>
</evidence>
<dbReference type="AlphaFoldDB" id="A0A7S0QTY3"/>
<proteinExistence type="predicted"/>
<evidence type="ECO:0000313" key="3">
    <source>
        <dbReference type="EMBL" id="CAD8648132.1"/>
    </source>
</evidence>
<evidence type="ECO:0000256" key="1">
    <source>
        <dbReference type="SAM" id="MobiDB-lite"/>
    </source>
</evidence>